<keyword evidence="2" id="KW-0689">Ribosomal protein</keyword>
<dbReference type="STRING" id="758803.SAMN05421803_11863"/>
<dbReference type="AlphaFoldDB" id="A0A1M6RTW2"/>
<feature type="region of interest" description="Disordered" evidence="1">
    <location>
        <begin position="1"/>
        <end position="20"/>
    </location>
</feature>
<dbReference type="EMBL" id="FQZK01000018">
    <property type="protein sequence ID" value="SHK35883.1"/>
    <property type="molecule type" value="Genomic_DNA"/>
</dbReference>
<dbReference type="InterPro" id="IPR014719">
    <property type="entry name" value="Ribosomal_bL12_C/ClpS-like"/>
</dbReference>
<reference evidence="2 3" key="1">
    <citation type="submission" date="2016-11" db="EMBL/GenBank/DDBJ databases">
        <authorList>
            <person name="Jaros S."/>
            <person name="Januszkiewicz K."/>
            <person name="Wedrychowicz H."/>
        </authorList>
    </citation>
    <scope>NUCLEOTIDE SEQUENCE [LARGE SCALE GENOMIC DNA]</scope>
    <source>
        <strain evidence="2 3">CGMCC 4.5723</strain>
    </source>
</reference>
<organism evidence="2 3">
    <name type="scientific">Nocardiopsis flavescens</name>
    <dbReference type="NCBI Taxonomy" id="758803"/>
    <lineage>
        <taxon>Bacteria</taxon>
        <taxon>Bacillati</taxon>
        <taxon>Actinomycetota</taxon>
        <taxon>Actinomycetes</taxon>
        <taxon>Streptosporangiales</taxon>
        <taxon>Nocardiopsidaceae</taxon>
        <taxon>Nocardiopsis</taxon>
    </lineage>
</organism>
<sequence>MGFFDGMRKPPVPARPMDRPTADEALGLIRAQRKIEAIKLIRERTGMGLAEAKHAADALEAGGHVPIQPTPGHTLADRVRELLARDRVAEAVVLVSRETGMTEDESARFVTSLDR</sequence>
<dbReference type="GO" id="GO:0006412">
    <property type="term" value="P:translation"/>
    <property type="evidence" value="ECO:0007669"/>
    <property type="project" value="InterPro"/>
</dbReference>
<dbReference type="GO" id="GO:0005840">
    <property type="term" value="C:ribosome"/>
    <property type="evidence" value="ECO:0007669"/>
    <property type="project" value="UniProtKB-KW"/>
</dbReference>
<dbReference type="OrthoDB" id="5186438at2"/>
<keyword evidence="2" id="KW-0687">Ribonucleoprotein</keyword>
<keyword evidence="3" id="KW-1185">Reference proteome</keyword>
<gene>
    <name evidence="2" type="ORF">SAMN05421803_11863</name>
</gene>
<protein>
    <submittedName>
        <fullName evidence="2">Ribosomal protein L7/L12 C-terminal domain-containing protein</fullName>
    </submittedName>
</protein>
<evidence type="ECO:0000256" key="1">
    <source>
        <dbReference type="SAM" id="MobiDB-lite"/>
    </source>
</evidence>
<dbReference type="GO" id="GO:0003735">
    <property type="term" value="F:structural constituent of ribosome"/>
    <property type="evidence" value="ECO:0007669"/>
    <property type="project" value="InterPro"/>
</dbReference>
<dbReference type="Gene3D" id="3.30.1390.10">
    <property type="match status" value="1"/>
</dbReference>
<dbReference type="RefSeq" id="WP_073381794.1">
    <property type="nucleotide sequence ID" value="NZ_FQZK01000018.1"/>
</dbReference>
<dbReference type="Proteomes" id="UP000184452">
    <property type="component" value="Unassembled WGS sequence"/>
</dbReference>
<evidence type="ECO:0000313" key="3">
    <source>
        <dbReference type="Proteomes" id="UP000184452"/>
    </source>
</evidence>
<evidence type="ECO:0000313" key="2">
    <source>
        <dbReference type="EMBL" id="SHK35883.1"/>
    </source>
</evidence>
<accession>A0A1M6RTW2</accession>
<proteinExistence type="predicted"/>
<name>A0A1M6RTW2_9ACTN</name>